<dbReference type="InterPro" id="IPR018910">
    <property type="entry name" value="LpqB_C"/>
</dbReference>
<evidence type="ECO:0000256" key="1">
    <source>
        <dbReference type="SAM" id="SignalP"/>
    </source>
</evidence>
<evidence type="ECO:0000259" key="2">
    <source>
        <dbReference type="Pfam" id="PF10647"/>
    </source>
</evidence>
<evidence type="ECO:0000259" key="3">
    <source>
        <dbReference type="Pfam" id="PF25976"/>
    </source>
</evidence>
<dbReference type="OrthoDB" id="3226781at2"/>
<dbReference type="EMBL" id="JGZK01000006">
    <property type="protein sequence ID" value="KFI85788.1"/>
    <property type="molecule type" value="Genomic_DNA"/>
</dbReference>
<dbReference type="Proteomes" id="UP000028984">
    <property type="component" value="Unassembled WGS sequence"/>
</dbReference>
<name>A0A087CR88_9BIFI</name>
<dbReference type="SUPFAM" id="SSF63829">
    <property type="entry name" value="Calcium-dependent phosphotriesterase"/>
    <property type="match status" value="1"/>
</dbReference>
<dbReference type="STRING" id="1437610.BREU_0967"/>
<keyword evidence="5" id="KW-1185">Reference proteome</keyword>
<dbReference type="eggNOG" id="COG5401">
    <property type="taxonomic scope" value="Bacteria"/>
</dbReference>
<gene>
    <name evidence="4" type="ORF">BREU_0967</name>
</gene>
<evidence type="ECO:0000313" key="4">
    <source>
        <dbReference type="EMBL" id="KFI85788.1"/>
    </source>
</evidence>
<evidence type="ECO:0000313" key="5">
    <source>
        <dbReference type="Proteomes" id="UP000028984"/>
    </source>
</evidence>
<feature type="chain" id="PRO_5001819588" evidence="1">
    <location>
        <begin position="24"/>
        <end position="574"/>
    </location>
</feature>
<proteinExistence type="predicted"/>
<dbReference type="PROSITE" id="PS51257">
    <property type="entry name" value="PROKAR_LIPOPROTEIN"/>
    <property type="match status" value="1"/>
</dbReference>
<dbReference type="Pfam" id="PF10647">
    <property type="entry name" value="Gmad1"/>
    <property type="match status" value="1"/>
</dbReference>
<keyword evidence="1" id="KW-0732">Signal</keyword>
<reference evidence="4 5" key="1">
    <citation type="submission" date="2014-03" db="EMBL/GenBank/DDBJ databases">
        <title>Genomics of Bifidobacteria.</title>
        <authorList>
            <person name="Ventura M."/>
            <person name="Milani C."/>
            <person name="Lugli G.A."/>
        </authorList>
    </citation>
    <scope>NUCLEOTIDE SEQUENCE [LARGE SCALE GENOMIC DNA]</scope>
    <source>
        <strain evidence="4 5">DSM 23975</strain>
    </source>
</reference>
<dbReference type="RefSeq" id="WP_044088643.1">
    <property type="nucleotide sequence ID" value="NZ_JGZK01000006.1"/>
</dbReference>
<feature type="signal peptide" evidence="1">
    <location>
        <begin position="1"/>
        <end position="23"/>
    </location>
</feature>
<comment type="caution">
    <text evidence="4">The sequence shown here is derived from an EMBL/GenBank/DDBJ whole genome shotgun (WGS) entry which is preliminary data.</text>
</comment>
<sequence length="574" mass="60591">MNRWCRSAASLAMALVCCLTVSACSSPLALPSSGNVQTLEPMEQQSRRVYTNPQGPVEDAQPESIVKGFYDAMPAGVQSDGYHVARQFLASSASAAWDGDGAALIYNGTPDFRRRANTLTSPQGTENSLIVEVELQVVGTLDQNGSYRPVHDSEPRKIPYTLVQHKGQWRISRLDDGVVISVADFDQVFRQVSVYQVASSGKQMIPDVRWLSWRNWRARAVLEVLGDVPDWLRGAVKQADVSSISLTTDSIPVQNNVVEVRLTSGINAMSDEDRAILVHRIRLTLGDGGTGYSLKVTGDGVDYSDADTNLKLGVDQPAVGVYTLTGGHIVSLSSSSPLRIADVSDAEDASGLAYSANGGAVLHSNGIAECLNANGGSCGTAFGGARLKSLTSGADGEVWGVGEDGRTLYVFSDGKTVRLEIPWLDYGGQVSSVNVSPEGSRLALAIDGGALSGVAVTGVIRDSSNTVTGLSDAAALVSQVQHVAMLTFYNDLNLVYATEVSADGNQAAYRQIVPGPAVNQRLPEGSIVSMASGQISLYRRLAVLDSTGNVRSVSGSLDGSWSIADSQVDALGSQ</sequence>
<feature type="domain" description="Lipoprotein LpqB C-terminal" evidence="2">
    <location>
        <begin position="357"/>
        <end position="468"/>
    </location>
</feature>
<dbReference type="InterPro" id="IPR059026">
    <property type="entry name" value="LpqB_N"/>
</dbReference>
<dbReference type="Pfam" id="PF25976">
    <property type="entry name" value="LpqB_N"/>
    <property type="match status" value="1"/>
</dbReference>
<feature type="domain" description="Lipoprotein LpqB N-terminal" evidence="3">
    <location>
        <begin position="55"/>
        <end position="186"/>
    </location>
</feature>
<dbReference type="AlphaFoldDB" id="A0A087CR88"/>
<organism evidence="4 5">
    <name type="scientific">Bifidobacterium reuteri DSM 23975</name>
    <dbReference type="NCBI Taxonomy" id="1437610"/>
    <lineage>
        <taxon>Bacteria</taxon>
        <taxon>Bacillati</taxon>
        <taxon>Actinomycetota</taxon>
        <taxon>Actinomycetes</taxon>
        <taxon>Bifidobacteriales</taxon>
        <taxon>Bifidobacteriaceae</taxon>
        <taxon>Bifidobacterium</taxon>
    </lineage>
</organism>
<accession>A0A087CR88</accession>
<protein>
    <submittedName>
        <fullName evidence="4">Uncharacterized protein</fullName>
    </submittedName>
</protein>